<keyword evidence="1" id="KW-0808">Transferase</keyword>
<gene>
    <name evidence="1" type="ORF">SAMN06264849_106147</name>
</gene>
<sequence>MSFPSTLAFAHDLVKGVLFPGAYAVDATLGNGQDTLFLAQGVGPEGQVHGFDIQKEALDRTENRLHQHGMVNRVTLHQNSHHQMEQILPPKWKGNISAVMFNLGYLPKGDPAIITKPETTIHAFSQALKWLAPGGILTAVLYTGHTGGLEEAKQVLNYIKTLKPNVFHVIQYQTLNRHHAPSLIAVQKSKKHPPDEARNFFVK</sequence>
<name>A0A521DN93_9BACL</name>
<reference evidence="1 2" key="1">
    <citation type="submission" date="2017-05" db="EMBL/GenBank/DDBJ databases">
        <authorList>
            <person name="Varghese N."/>
            <person name="Submissions S."/>
        </authorList>
    </citation>
    <scope>NUCLEOTIDE SEQUENCE [LARGE SCALE GENOMIC DNA]</scope>
    <source>
        <strain evidence="1 2">DSM 45474</strain>
    </source>
</reference>
<protein>
    <submittedName>
        <fullName evidence="1">rRNA methylase</fullName>
    </submittedName>
</protein>
<evidence type="ECO:0000313" key="1">
    <source>
        <dbReference type="EMBL" id="SMO73209.1"/>
    </source>
</evidence>
<proteinExistence type="predicted"/>
<dbReference type="OrthoDB" id="9792989at2"/>
<keyword evidence="1" id="KW-0489">Methyltransferase</keyword>
<dbReference type="RefSeq" id="WP_142505726.1">
    <property type="nucleotide sequence ID" value="NZ_FXTI01000006.1"/>
</dbReference>
<dbReference type="Pfam" id="PF06962">
    <property type="entry name" value="rRNA_methylase"/>
    <property type="match status" value="1"/>
</dbReference>
<dbReference type="SUPFAM" id="SSF53335">
    <property type="entry name" value="S-adenosyl-L-methionine-dependent methyltransferases"/>
    <property type="match status" value="1"/>
</dbReference>
<dbReference type="PANTHER" id="PTHR35276:SF1">
    <property type="entry name" value="TRNA (MNM(5)S(2)U34)-METHYLTRANSFERASE, CHLOROPLASTIC"/>
    <property type="match status" value="1"/>
</dbReference>
<dbReference type="Gene3D" id="3.40.50.150">
    <property type="entry name" value="Vaccinia Virus protein VP39"/>
    <property type="match status" value="1"/>
</dbReference>
<dbReference type="InterPro" id="IPR010719">
    <property type="entry name" value="MnmM_MeTrfase"/>
</dbReference>
<dbReference type="PANTHER" id="PTHR35276">
    <property type="entry name" value="S-ADENOSYL-L-METHIONINE-DEPENDENT METHYLTRANSFERASES SUPERFAMILY PROTEIN"/>
    <property type="match status" value="1"/>
</dbReference>
<dbReference type="AlphaFoldDB" id="A0A521DN93"/>
<dbReference type="GO" id="GO:0032259">
    <property type="term" value="P:methylation"/>
    <property type="evidence" value="ECO:0007669"/>
    <property type="project" value="UniProtKB-KW"/>
</dbReference>
<dbReference type="Proteomes" id="UP000315636">
    <property type="component" value="Unassembled WGS sequence"/>
</dbReference>
<dbReference type="GO" id="GO:0008168">
    <property type="term" value="F:methyltransferase activity"/>
    <property type="evidence" value="ECO:0007669"/>
    <property type="project" value="UniProtKB-KW"/>
</dbReference>
<dbReference type="InterPro" id="IPR029063">
    <property type="entry name" value="SAM-dependent_MTases_sf"/>
</dbReference>
<dbReference type="CDD" id="cd02440">
    <property type="entry name" value="AdoMet_MTases"/>
    <property type="match status" value="1"/>
</dbReference>
<dbReference type="EMBL" id="FXTI01000006">
    <property type="protein sequence ID" value="SMO73209.1"/>
    <property type="molecule type" value="Genomic_DNA"/>
</dbReference>
<accession>A0A521DN93</accession>
<evidence type="ECO:0000313" key="2">
    <source>
        <dbReference type="Proteomes" id="UP000315636"/>
    </source>
</evidence>
<keyword evidence="2" id="KW-1185">Reference proteome</keyword>
<organism evidence="1 2">
    <name type="scientific">Melghirimyces algeriensis</name>
    <dbReference type="NCBI Taxonomy" id="910412"/>
    <lineage>
        <taxon>Bacteria</taxon>
        <taxon>Bacillati</taxon>
        <taxon>Bacillota</taxon>
        <taxon>Bacilli</taxon>
        <taxon>Bacillales</taxon>
        <taxon>Thermoactinomycetaceae</taxon>
        <taxon>Melghirimyces</taxon>
    </lineage>
</organism>